<dbReference type="EMBL" id="BLAL01000315">
    <property type="protein sequence ID" value="GET02686.1"/>
    <property type="molecule type" value="Genomic_DNA"/>
</dbReference>
<comment type="caution">
    <text evidence="1">The sequence shown here is derived from an EMBL/GenBank/DDBJ whole genome shotgun (WGS) entry which is preliminary data.</text>
</comment>
<protein>
    <submittedName>
        <fullName evidence="1">Uncharacterized protein</fullName>
    </submittedName>
</protein>
<name>A0A8H3MDF7_9GLOM</name>
<evidence type="ECO:0000313" key="1">
    <source>
        <dbReference type="EMBL" id="GET02686.1"/>
    </source>
</evidence>
<accession>A0A8H3MDF7</accession>
<gene>
    <name evidence="1" type="ORF">RCL2_002906000</name>
</gene>
<dbReference type="AlphaFoldDB" id="A0A8H3MDF7"/>
<dbReference type="Proteomes" id="UP000615446">
    <property type="component" value="Unassembled WGS sequence"/>
</dbReference>
<sequence length="125" mass="14417">MLQILGFFKNLNPKKLTDGSAYEDKWVLIHDQLSKEFCFIINQSLVENSIDEHVTCHCTHEILGLIPSSDEFCQFCHLAILVRANSGWIKTLQTTHHIPNSIAMEITANLILHFILAFKYHIWIP</sequence>
<evidence type="ECO:0000313" key="2">
    <source>
        <dbReference type="Proteomes" id="UP000615446"/>
    </source>
</evidence>
<reference evidence="1" key="1">
    <citation type="submission" date="2019-10" db="EMBL/GenBank/DDBJ databases">
        <title>Conservation and host-specific expression of non-tandemly repeated heterogenous ribosome RNA gene in arbuscular mycorrhizal fungi.</title>
        <authorList>
            <person name="Maeda T."/>
            <person name="Kobayashi Y."/>
            <person name="Nakagawa T."/>
            <person name="Ezawa T."/>
            <person name="Yamaguchi K."/>
            <person name="Bino T."/>
            <person name="Nishimoto Y."/>
            <person name="Shigenobu S."/>
            <person name="Kawaguchi M."/>
        </authorList>
    </citation>
    <scope>NUCLEOTIDE SEQUENCE</scope>
    <source>
        <strain evidence="1">HR1</strain>
    </source>
</reference>
<proteinExistence type="predicted"/>
<organism evidence="1 2">
    <name type="scientific">Rhizophagus clarus</name>
    <dbReference type="NCBI Taxonomy" id="94130"/>
    <lineage>
        <taxon>Eukaryota</taxon>
        <taxon>Fungi</taxon>
        <taxon>Fungi incertae sedis</taxon>
        <taxon>Mucoromycota</taxon>
        <taxon>Glomeromycotina</taxon>
        <taxon>Glomeromycetes</taxon>
        <taxon>Glomerales</taxon>
        <taxon>Glomeraceae</taxon>
        <taxon>Rhizophagus</taxon>
    </lineage>
</organism>